<dbReference type="EMBL" id="ATLV01018857">
    <property type="status" value="NOT_ANNOTATED_CDS"/>
    <property type="molecule type" value="Genomic_DNA"/>
</dbReference>
<protein>
    <submittedName>
        <fullName evidence="2 3">Uncharacterized protein</fullName>
    </submittedName>
</protein>
<reference evidence="2 4" key="1">
    <citation type="journal article" date="2014" name="BMC Genomics">
        <title>Genome sequence of Anopheles sinensis provides insight into genetics basis of mosquito competence for malaria parasites.</title>
        <authorList>
            <person name="Zhou D."/>
            <person name="Zhang D."/>
            <person name="Ding G."/>
            <person name="Shi L."/>
            <person name="Hou Q."/>
            <person name="Ye Y."/>
            <person name="Xu Y."/>
            <person name="Zhou H."/>
            <person name="Xiong C."/>
            <person name="Li S."/>
            <person name="Yu J."/>
            <person name="Hong S."/>
            <person name="Yu X."/>
            <person name="Zou P."/>
            <person name="Chen C."/>
            <person name="Chang X."/>
            <person name="Wang W."/>
            <person name="Lv Y."/>
            <person name="Sun Y."/>
            <person name="Ma L."/>
            <person name="Shen B."/>
            <person name="Zhu C."/>
        </authorList>
    </citation>
    <scope>NUCLEOTIDE SEQUENCE [LARGE SCALE GENOMIC DNA]</scope>
</reference>
<dbReference type="AlphaFoldDB" id="A0A084VZL8"/>
<name>A0A084VZL8_ANOSI</name>
<dbReference type="EMBL" id="KE525251">
    <property type="protein sequence ID" value="KFB43412.1"/>
    <property type="molecule type" value="Genomic_DNA"/>
</dbReference>
<gene>
    <name evidence="2" type="ORF">ZHAS_00011210</name>
</gene>
<sequence>MDMKEPQKLPSIVRLKDLYRSCLAEAETPRYRITTKPLPYDSFARKKGGSEREDEAINADVVLQRSMCRKMSWQGKQQGGDTKESPRRNRRR</sequence>
<proteinExistence type="predicted"/>
<feature type="compositionally biased region" description="Basic and acidic residues" evidence="1">
    <location>
        <begin position="81"/>
        <end position="92"/>
    </location>
</feature>
<keyword evidence="4" id="KW-1185">Reference proteome</keyword>
<evidence type="ECO:0000313" key="2">
    <source>
        <dbReference type="EMBL" id="KFB43412.1"/>
    </source>
</evidence>
<evidence type="ECO:0000313" key="4">
    <source>
        <dbReference type="Proteomes" id="UP000030765"/>
    </source>
</evidence>
<organism evidence="2">
    <name type="scientific">Anopheles sinensis</name>
    <name type="common">Mosquito</name>
    <dbReference type="NCBI Taxonomy" id="74873"/>
    <lineage>
        <taxon>Eukaryota</taxon>
        <taxon>Metazoa</taxon>
        <taxon>Ecdysozoa</taxon>
        <taxon>Arthropoda</taxon>
        <taxon>Hexapoda</taxon>
        <taxon>Insecta</taxon>
        <taxon>Pterygota</taxon>
        <taxon>Neoptera</taxon>
        <taxon>Endopterygota</taxon>
        <taxon>Diptera</taxon>
        <taxon>Nematocera</taxon>
        <taxon>Culicoidea</taxon>
        <taxon>Culicidae</taxon>
        <taxon>Anophelinae</taxon>
        <taxon>Anopheles</taxon>
    </lineage>
</organism>
<dbReference type="EnsemblMetazoa" id="ASIC011210-RA">
    <property type="protein sequence ID" value="ASIC011210-PA"/>
    <property type="gene ID" value="ASIC011210"/>
</dbReference>
<evidence type="ECO:0000256" key="1">
    <source>
        <dbReference type="SAM" id="MobiDB-lite"/>
    </source>
</evidence>
<reference evidence="3" key="2">
    <citation type="submission" date="2020-05" db="UniProtKB">
        <authorList>
            <consortium name="EnsemblMetazoa"/>
        </authorList>
    </citation>
    <scope>IDENTIFICATION</scope>
</reference>
<feature type="region of interest" description="Disordered" evidence="1">
    <location>
        <begin position="69"/>
        <end position="92"/>
    </location>
</feature>
<dbReference type="VEuPathDB" id="VectorBase:ASIC011210"/>
<dbReference type="Proteomes" id="UP000030765">
    <property type="component" value="Unassembled WGS sequence"/>
</dbReference>
<evidence type="ECO:0000313" key="3">
    <source>
        <dbReference type="EnsemblMetazoa" id="ASIC011210-PA"/>
    </source>
</evidence>
<accession>A0A084VZL8</accession>